<accession>A0A1E3PVY2</accession>
<dbReference type="EMBL" id="KV454305">
    <property type="protein sequence ID" value="ODQ69092.1"/>
    <property type="molecule type" value="Genomic_DNA"/>
</dbReference>
<proteinExistence type="predicted"/>
<organism evidence="1 2">
    <name type="scientific">Lipomyces starkeyi NRRL Y-11557</name>
    <dbReference type="NCBI Taxonomy" id="675824"/>
    <lineage>
        <taxon>Eukaryota</taxon>
        <taxon>Fungi</taxon>
        <taxon>Dikarya</taxon>
        <taxon>Ascomycota</taxon>
        <taxon>Saccharomycotina</taxon>
        <taxon>Lipomycetes</taxon>
        <taxon>Lipomycetales</taxon>
        <taxon>Lipomycetaceae</taxon>
        <taxon>Lipomyces</taxon>
    </lineage>
</organism>
<dbReference type="AlphaFoldDB" id="A0A1E3PVY2"/>
<reference evidence="1 2" key="1">
    <citation type="journal article" date="2016" name="Proc. Natl. Acad. Sci. U.S.A.">
        <title>Comparative genomics of biotechnologically important yeasts.</title>
        <authorList>
            <person name="Riley R."/>
            <person name="Haridas S."/>
            <person name="Wolfe K.H."/>
            <person name="Lopes M.R."/>
            <person name="Hittinger C.T."/>
            <person name="Goeker M."/>
            <person name="Salamov A.A."/>
            <person name="Wisecaver J.H."/>
            <person name="Long T.M."/>
            <person name="Calvey C.H."/>
            <person name="Aerts A.L."/>
            <person name="Barry K.W."/>
            <person name="Choi C."/>
            <person name="Clum A."/>
            <person name="Coughlan A.Y."/>
            <person name="Deshpande S."/>
            <person name="Douglass A.P."/>
            <person name="Hanson S.J."/>
            <person name="Klenk H.-P."/>
            <person name="LaButti K.M."/>
            <person name="Lapidus A."/>
            <person name="Lindquist E.A."/>
            <person name="Lipzen A.M."/>
            <person name="Meier-Kolthoff J.P."/>
            <person name="Ohm R.A."/>
            <person name="Otillar R.P."/>
            <person name="Pangilinan J.L."/>
            <person name="Peng Y."/>
            <person name="Rokas A."/>
            <person name="Rosa C.A."/>
            <person name="Scheuner C."/>
            <person name="Sibirny A.A."/>
            <person name="Slot J.C."/>
            <person name="Stielow J.B."/>
            <person name="Sun H."/>
            <person name="Kurtzman C.P."/>
            <person name="Blackwell M."/>
            <person name="Grigoriev I.V."/>
            <person name="Jeffries T.W."/>
        </authorList>
    </citation>
    <scope>NUCLEOTIDE SEQUENCE [LARGE SCALE GENOMIC DNA]</scope>
    <source>
        <strain evidence="1 2">NRRL Y-11557</strain>
    </source>
</reference>
<name>A0A1E3PVY2_LIPST</name>
<evidence type="ECO:0000313" key="1">
    <source>
        <dbReference type="EMBL" id="ODQ69092.1"/>
    </source>
</evidence>
<sequence length="276" mass="30183">MYSRRITENTKGCIIRILSGRLHLMPSVAINPLGAINVDLDSSTPMLATPCIAMPGSERKLVPVLYITKFAYIGADGTDLLGYPQLLRLSKRVKAAIQLRSAVSRSIESVSPESPKTQKFKTPTQFQMPDQPLATEGNEVANSVHTVASEGNEVANSVHTVASEGNEVANSVDTVAREEKLETQEISVSDFATQPAPDWTVDSSNEERESREIEHHVAVRETMSLLELDVGDRSFEREVADTTVEFSRSEVDVDANSEGEDTGELLVCAFVIYISI</sequence>
<protein>
    <submittedName>
        <fullName evidence="1">Uncharacterized protein</fullName>
    </submittedName>
</protein>
<keyword evidence="2" id="KW-1185">Reference proteome</keyword>
<dbReference type="OrthoDB" id="3538943at2759"/>
<dbReference type="Proteomes" id="UP000094385">
    <property type="component" value="Unassembled WGS sequence"/>
</dbReference>
<evidence type="ECO:0000313" key="2">
    <source>
        <dbReference type="Proteomes" id="UP000094385"/>
    </source>
</evidence>
<gene>
    <name evidence="1" type="ORF">LIPSTDRAFT_200526</name>
</gene>